<dbReference type="Pfam" id="PF14389">
    <property type="entry name" value="Lzipper-MIP1"/>
    <property type="match status" value="1"/>
</dbReference>
<sequence length="386" mass="43129">MPKAANELIREIATLELEVKNMEQYLLTLYRKAFEQQAPAFSPPDAAPAFSPPDRREAPKLSVSSRSGQLQETPMAMKSCKSRGDATLRSSYPPAHKKWNDPLADCCTSARSDRVVDSDVLRCQSALSYRGVCSSRILPSEDDSLARGSSLVPLTAFLIRRVPMISRDSRRLKEAEDLLQTYKLILYRLEAVDLRRMTNEEKIAFWVNIHNALLMHAYLKNGVPQNNLKKTSLLVKVKLPAKISGRNINAAVIQSIVLGCNTHCPGQVRVYTPKRLFHQLEAAKEEFIRATAGVWKEQKLLLPKLVEAYAKDVKLSSQGLVDMVQRYLPESMRMAVQRCQQGGRSSGKVVEWVPLQPGLPVPARQGTSRSLTSADRSSLFSIDGLQ</sequence>
<evidence type="ECO:0000256" key="1">
    <source>
        <dbReference type="SAM" id="MobiDB-lite"/>
    </source>
</evidence>
<organism evidence="4">
    <name type="scientific">Saccharum hybrid cultivar R570</name>
    <dbReference type="NCBI Taxonomy" id="131158"/>
    <lineage>
        <taxon>Eukaryota</taxon>
        <taxon>Viridiplantae</taxon>
        <taxon>Streptophyta</taxon>
        <taxon>Embryophyta</taxon>
        <taxon>Tracheophyta</taxon>
        <taxon>Spermatophyta</taxon>
        <taxon>Magnoliopsida</taxon>
        <taxon>Liliopsida</taxon>
        <taxon>Poales</taxon>
        <taxon>Poaceae</taxon>
        <taxon>PACMAD clade</taxon>
        <taxon>Panicoideae</taxon>
        <taxon>Andropogonodae</taxon>
        <taxon>Andropogoneae</taxon>
        <taxon>Saccharinae</taxon>
        <taxon>Saccharum</taxon>
        <taxon>Saccharum officinarum species complex</taxon>
    </lineage>
</organism>
<feature type="domain" description="Ternary complex factor MIP1 leucine-zipper" evidence="3">
    <location>
        <begin position="1"/>
        <end position="36"/>
    </location>
</feature>
<gene>
    <name evidence="4" type="ORF">SHCRBa_028_E10_F_10</name>
</gene>
<dbReference type="InterPro" id="IPR025757">
    <property type="entry name" value="MIP1_Leuzipper"/>
</dbReference>
<protein>
    <recommendedName>
        <fullName evidence="5">DUF547 domain-containing protein</fullName>
    </recommendedName>
</protein>
<dbReference type="PANTHER" id="PTHR23054">
    <property type="entry name" value="TERNARY COMPLEX FACTOR MIP1, LEUCINE-ZIPPER-RELATED"/>
    <property type="match status" value="1"/>
</dbReference>
<name>A0A059Q0K7_9POAL</name>
<dbReference type="EMBL" id="KF184917">
    <property type="protein sequence ID" value="AGT16479.1"/>
    <property type="molecule type" value="Genomic_DNA"/>
</dbReference>
<evidence type="ECO:0008006" key="5">
    <source>
        <dbReference type="Google" id="ProtNLM"/>
    </source>
</evidence>
<evidence type="ECO:0000259" key="2">
    <source>
        <dbReference type="Pfam" id="PF04784"/>
    </source>
</evidence>
<feature type="domain" description="DUF547" evidence="2">
    <location>
        <begin position="195"/>
        <end position="262"/>
    </location>
</feature>
<feature type="compositionally biased region" description="Polar residues" evidence="1">
    <location>
        <begin position="62"/>
        <end position="72"/>
    </location>
</feature>
<evidence type="ECO:0000259" key="3">
    <source>
        <dbReference type="Pfam" id="PF14389"/>
    </source>
</evidence>
<dbReference type="Pfam" id="PF04784">
    <property type="entry name" value="DUF547"/>
    <property type="match status" value="1"/>
</dbReference>
<dbReference type="AlphaFoldDB" id="A0A059Q0K7"/>
<dbReference type="PANTHER" id="PTHR23054:SF18">
    <property type="entry name" value="TERNARY COMPLEX FACTOR MIP1, LEUCINE-ZIPPER"/>
    <property type="match status" value="1"/>
</dbReference>
<evidence type="ECO:0000313" key="4">
    <source>
        <dbReference type="EMBL" id="AGT16479.1"/>
    </source>
</evidence>
<proteinExistence type="predicted"/>
<dbReference type="InterPro" id="IPR006869">
    <property type="entry name" value="DUF547"/>
</dbReference>
<reference evidence="4" key="1">
    <citation type="submission" date="2013-05" db="EMBL/GenBank/DDBJ databases">
        <title>Building the sugarcane genome for biotechnology and identifying evolutionary trends.</title>
        <authorList>
            <person name="De Setta N."/>
            <person name="Monteiro-Vitorello C.B."/>
            <person name="Metcalfe C.J."/>
            <person name="Cruz G.M.Q."/>
            <person name="Del Bem L.E."/>
            <person name="Vicentini R."/>
            <person name="Nogueira F.T.S."/>
            <person name="Campos R.A."/>
            <person name="Nunes S.L."/>
            <person name="Turrini P.C.G."/>
            <person name="Vieira A.P."/>
            <person name="Cruz E.A.O."/>
            <person name="Correa T.C.S."/>
            <person name="Hotta C.T."/>
            <person name="de Mello-Varani A."/>
            <person name="Vautrin S."/>
            <person name="Trindade A.S."/>
            <person name="Vilela M.M."/>
            <person name="Horta C.L."/>
            <person name="Sato P.M."/>
            <person name="de Andrade R.F."/>
            <person name="Nishiyama M.Y."/>
            <person name="Cardoso-Silva C.B."/>
            <person name="Scortecci K.C."/>
            <person name="Garcia A.A.F."/>
            <person name="Carneiro M.S."/>
            <person name="Kim C."/>
            <person name="Paterson A.H."/>
            <person name="Berges H."/>
            <person name="D'Hont A."/>
            <person name="de-Souza A.P."/>
            <person name="Souza G.M."/>
            <person name="Vincentz M."/>
            <person name="Kitajima J.P."/>
            <person name="Van Sluys M.-A."/>
        </authorList>
    </citation>
    <scope>NUCLEOTIDE SEQUENCE</scope>
</reference>
<accession>A0A059Q0K7</accession>
<feature type="region of interest" description="Disordered" evidence="1">
    <location>
        <begin position="40"/>
        <end position="94"/>
    </location>
</feature>